<evidence type="ECO:0008006" key="3">
    <source>
        <dbReference type="Google" id="ProtNLM"/>
    </source>
</evidence>
<organism evidence="1 2">
    <name type="scientific">Pseudomonas chlororaphis</name>
    <dbReference type="NCBI Taxonomy" id="587753"/>
    <lineage>
        <taxon>Bacteria</taxon>
        <taxon>Pseudomonadati</taxon>
        <taxon>Pseudomonadota</taxon>
        <taxon>Gammaproteobacteria</taxon>
        <taxon>Pseudomonadales</taxon>
        <taxon>Pseudomonadaceae</taxon>
        <taxon>Pseudomonas</taxon>
    </lineage>
</organism>
<dbReference type="AlphaFoldDB" id="A0A3G7TSX7"/>
<dbReference type="EMBL" id="CP027753">
    <property type="protein sequence ID" value="AZE49376.1"/>
    <property type="molecule type" value="Genomic_DNA"/>
</dbReference>
<dbReference type="Proteomes" id="UP000268048">
    <property type="component" value="Chromosome"/>
</dbReference>
<protein>
    <recommendedName>
        <fullName evidence="3">Peptidase C58 YopT-type domain-containing protein</fullName>
    </recommendedName>
</protein>
<dbReference type="Gene3D" id="3.90.70.20">
    <property type="match status" value="1"/>
</dbReference>
<gene>
    <name evidence="1" type="ORF">C4K04_3706</name>
</gene>
<name>A0A3G7TSX7_9PSED</name>
<evidence type="ECO:0000313" key="1">
    <source>
        <dbReference type="EMBL" id="AZE49376.1"/>
    </source>
</evidence>
<evidence type="ECO:0000313" key="2">
    <source>
        <dbReference type="Proteomes" id="UP000268048"/>
    </source>
</evidence>
<reference evidence="1 2" key="1">
    <citation type="submission" date="2018-03" db="EMBL/GenBank/DDBJ databases">
        <title>Diversity of phytobeneficial traits revealed by whole-genome analysis of worldwide-isolated phenazine-producing Pseudomonas spp.</title>
        <authorList>
            <person name="Biessy A."/>
            <person name="Novinscak A."/>
            <person name="Blom J."/>
            <person name="Leger G."/>
            <person name="Thomashow L.S."/>
            <person name="Cazorla F.M."/>
            <person name="Josic D."/>
            <person name="Filion M."/>
        </authorList>
    </citation>
    <scope>NUCLEOTIDE SEQUENCE [LARGE SCALE GENOMIC DNA]</scope>
    <source>
        <strain evidence="1 2">B25</strain>
    </source>
</reference>
<proteinExistence type="predicted"/>
<accession>A0A3G7TSX7</accession>
<dbReference type="RefSeq" id="WP_124321122.1">
    <property type="nucleotide sequence ID" value="NZ_CP027753.1"/>
</dbReference>
<sequence>MSAKLLVKWVNRTDRHPHGVCEAAVMKWLAAIDNAGLAQAMKLTPQQCDDLQDQVEDGETFVFLLPPMLLPTSSFDPFNPVPTTVDSLKALKAGNFIFVSAEGHSVAGGGHAMGIYKNTTNLFFFDPELGIYAYDFNSAADLSEIVKKTQNYAKAAYCPGTFTPPPKP</sequence>